<dbReference type="Pfam" id="PF02583">
    <property type="entry name" value="Trns_repr_metal"/>
    <property type="match status" value="1"/>
</dbReference>
<evidence type="ECO:0000256" key="1">
    <source>
        <dbReference type="ARBA" id="ARBA00005260"/>
    </source>
</evidence>
<dbReference type="Gene3D" id="1.20.58.1000">
    <property type="entry name" value="Metal-sensitive repressor, helix protomer"/>
    <property type="match status" value="1"/>
</dbReference>
<dbReference type="PANTHER" id="PTHR33677:SF5">
    <property type="entry name" value="TRANSCRIPTIONAL REPRESSOR FRMR"/>
    <property type="match status" value="1"/>
</dbReference>
<dbReference type="InterPro" id="IPR003735">
    <property type="entry name" value="Metal_Tscrpt_repr"/>
</dbReference>
<dbReference type="GO" id="GO:0045892">
    <property type="term" value="P:negative regulation of DNA-templated transcription"/>
    <property type="evidence" value="ECO:0007669"/>
    <property type="project" value="UniProtKB-ARBA"/>
</dbReference>
<name>A0AAV3WG82_ACIJO</name>
<accession>A0AAV3WG82</accession>
<dbReference type="CDD" id="cd10153">
    <property type="entry name" value="RcnR-FrmR-like_DUF156"/>
    <property type="match status" value="1"/>
</dbReference>
<dbReference type="EMBL" id="BJUJ01000047">
    <property type="protein sequence ID" value="GEK44556.1"/>
    <property type="molecule type" value="Genomic_DNA"/>
</dbReference>
<dbReference type="GO" id="GO:0046872">
    <property type="term" value="F:metal ion binding"/>
    <property type="evidence" value="ECO:0007669"/>
    <property type="project" value="InterPro"/>
</dbReference>
<dbReference type="InterPro" id="IPR038390">
    <property type="entry name" value="Metal_Tscrpt_repr_sf"/>
</dbReference>
<organism evidence="2 3">
    <name type="scientific">Acinetobacter johnsonii</name>
    <dbReference type="NCBI Taxonomy" id="40214"/>
    <lineage>
        <taxon>Bacteria</taxon>
        <taxon>Pseudomonadati</taxon>
        <taxon>Pseudomonadota</taxon>
        <taxon>Gammaproteobacteria</taxon>
        <taxon>Moraxellales</taxon>
        <taxon>Moraxellaceae</taxon>
        <taxon>Acinetobacter</taxon>
    </lineage>
</organism>
<reference evidence="2 3" key="1">
    <citation type="submission" date="2019-07" db="EMBL/GenBank/DDBJ databases">
        <title>Whole genome shotgun sequence of Acinetobacter johnsonii NBRC 102197.</title>
        <authorList>
            <person name="Hosoyama A."/>
            <person name="Uohara A."/>
            <person name="Ohji S."/>
            <person name="Ichikawa N."/>
        </authorList>
    </citation>
    <scope>NUCLEOTIDE SEQUENCE [LARGE SCALE GENOMIC DNA]</scope>
    <source>
        <strain evidence="2 3">NBRC 102197</strain>
    </source>
</reference>
<dbReference type="AlphaFoldDB" id="A0AAV3WG82"/>
<proteinExistence type="inferred from homology"/>
<dbReference type="PANTHER" id="PTHR33677">
    <property type="entry name" value="TRANSCRIPTIONAL REPRESSOR FRMR-RELATED"/>
    <property type="match status" value="1"/>
</dbReference>
<sequence>MLSHLHEDKKILNRVKRLQGQVNAVELSITHPNASCIDVLQQVAAIKGAVNGLMNELVEAHLRHHVLAQAEQVNEEELAEFLKLLKRYG</sequence>
<comment type="similarity">
    <text evidence="1">Belongs to the FrmR/RcnR family.</text>
</comment>
<evidence type="ECO:0000313" key="2">
    <source>
        <dbReference type="EMBL" id="GEK44556.1"/>
    </source>
</evidence>
<gene>
    <name evidence="2" type="ORF">AJO04nite_18140</name>
</gene>
<comment type="caution">
    <text evidence="2">The sequence shown here is derived from an EMBL/GenBank/DDBJ whole genome shotgun (WGS) entry which is preliminary data.</text>
</comment>
<protein>
    <submittedName>
        <fullName evidence="2">Metal-sensitive transcriptional regulator</fullName>
    </submittedName>
</protein>
<evidence type="ECO:0000313" key="3">
    <source>
        <dbReference type="Proteomes" id="UP000321274"/>
    </source>
</evidence>
<dbReference type="GO" id="GO:0003677">
    <property type="term" value="F:DNA binding"/>
    <property type="evidence" value="ECO:0007669"/>
    <property type="project" value="InterPro"/>
</dbReference>
<dbReference type="Proteomes" id="UP000321274">
    <property type="component" value="Unassembled WGS sequence"/>
</dbReference>